<keyword evidence="1" id="KW-0812">Transmembrane</keyword>
<evidence type="ECO:0000256" key="1">
    <source>
        <dbReference type="SAM" id="Phobius"/>
    </source>
</evidence>
<evidence type="ECO:0000313" key="2">
    <source>
        <dbReference type="EMBL" id="AVY94382.1"/>
    </source>
</evidence>
<feature type="transmembrane region" description="Helical" evidence="1">
    <location>
        <begin position="126"/>
        <end position="143"/>
    </location>
</feature>
<feature type="transmembrane region" description="Helical" evidence="1">
    <location>
        <begin position="306"/>
        <end position="324"/>
    </location>
</feature>
<evidence type="ECO:0000313" key="3">
    <source>
        <dbReference type="Proteomes" id="UP000244173"/>
    </source>
</evidence>
<sequence length="370" mass="39041">MNPPGLKVDTADGTLTLLGDWTQSGLSAADARFRERLEQAAAQAAGWNLDAIGHLDSCGAALLWQVWGQRWPQAVTAAEPLRVLLARLAALPPLPAPPGGQASGWRILPVFVGDVMLTLCRQLRDVTMLFGQLLIASGWILRYPVDMPWRGLSANLFRVGVKALGITALVGFLIGIVLSYLSAQQLARYGANILVVDLLGVGILRELGPMLAAILVAGRSGSAITAELGVMKIRQELDAMLAMGLSPNLSLVWPRVVALIIAMPLVALWTDVMALIGGALAAWVSLDLPLAVFIDRFPTAVAVKHLYLGLGKSLVFGALIGLVACRNGLGVAPNSESLGAATTRAVVVSITLVILADAVFAILFSPFQVQ</sequence>
<feature type="transmembrane region" description="Helical" evidence="1">
    <location>
        <begin position="163"/>
        <end position="181"/>
    </location>
</feature>
<keyword evidence="1" id="KW-0472">Membrane</keyword>
<dbReference type="EMBL" id="CP028519">
    <property type="protein sequence ID" value="AVY94382.1"/>
    <property type="molecule type" value="Genomic_DNA"/>
</dbReference>
<dbReference type="Proteomes" id="UP000244173">
    <property type="component" value="Chromosome"/>
</dbReference>
<dbReference type="GO" id="GO:0005548">
    <property type="term" value="F:phospholipid transporter activity"/>
    <property type="evidence" value="ECO:0007669"/>
    <property type="project" value="TreeGrafter"/>
</dbReference>
<dbReference type="AlphaFoldDB" id="A0A2S0PAM1"/>
<dbReference type="RefSeq" id="WP_028497624.1">
    <property type="nucleotide sequence ID" value="NZ_CP028519.1"/>
</dbReference>
<dbReference type="PANTHER" id="PTHR30188:SF3">
    <property type="entry name" value="ABC TRANSPORTER PERMEASE"/>
    <property type="match status" value="1"/>
</dbReference>
<protein>
    <submittedName>
        <fullName evidence="2">ABC transporter permease</fullName>
    </submittedName>
</protein>
<keyword evidence="1" id="KW-1133">Transmembrane helix</keyword>
<organism evidence="2 3">
    <name type="scientific">Microvirgula aerodenitrificans</name>
    <dbReference type="NCBI Taxonomy" id="57480"/>
    <lineage>
        <taxon>Bacteria</taxon>
        <taxon>Pseudomonadati</taxon>
        <taxon>Pseudomonadota</taxon>
        <taxon>Betaproteobacteria</taxon>
        <taxon>Neisseriales</taxon>
        <taxon>Aquaspirillaceae</taxon>
        <taxon>Microvirgula</taxon>
    </lineage>
</organism>
<feature type="transmembrane region" description="Helical" evidence="1">
    <location>
        <begin position="251"/>
        <end position="269"/>
    </location>
</feature>
<feature type="transmembrane region" description="Helical" evidence="1">
    <location>
        <begin position="275"/>
        <end position="294"/>
    </location>
</feature>
<dbReference type="PANTHER" id="PTHR30188">
    <property type="entry name" value="ABC TRANSPORTER PERMEASE PROTEIN-RELATED"/>
    <property type="match status" value="1"/>
</dbReference>
<keyword evidence="3" id="KW-1185">Reference proteome</keyword>
<dbReference type="Pfam" id="PF02405">
    <property type="entry name" value="MlaE"/>
    <property type="match status" value="1"/>
</dbReference>
<proteinExistence type="predicted"/>
<accession>A0A2S0PAM1</accession>
<name>A0A2S0PAM1_9NEIS</name>
<dbReference type="KEGG" id="maer:DAI18_10255"/>
<dbReference type="STRING" id="1122240.GCA_000620105_00087"/>
<dbReference type="InterPro" id="IPR030802">
    <property type="entry name" value="Permease_MalE"/>
</dbReference>
<dbReference type="GO" id="GO:0043190">
    <property type="term" value="C:ATP-binding cassette (ABC) transporter complex"/>
    <property type="evidence" value="ECO:0007669"/>
    <property type="project" value="InterPro"/>
</dbReference>
<gene>
    <name evidence="2" type="ORF">DAI18_10255</name>
</gene>
<feature type="transmembrane region" description="Helical" evidence="1">
    <location>
        <begin position="344"/>
        <end position="364"/>
    </location>
</feature>
<reference evidence="2 3" key="1">
    <citation type="submission" date="2018-04" db="EMBL/GenBank/DDBJ databases">
        <title>Denitrifier Microvirgula.</title>
        <authorList>
            <person name="Anderson E."/>
            <person name="Jang J."/>
            <person name="Ishii S."/>
        </authorList>
    </citation>
    <scope>NUCLEOTIDE SEQUENCE [LARGE SCALE GENOMIC DNA]</scope>
    <source>
        <strain evidence="2 3">BE2.4</strain>
    </source>
</reference>
<dbReference type="OrthoDB" id="9810518at2"/>